<dbReference type="Proteomes" id="UP000290288">
    <property type="component" value="Unassembled WGS sequence"/>
</dbReference>
<organism evidence="1 2">
    <name type="scientific">Candolleomyces aberdarensis</name>
    <dbReference type="NCBI Taxonomy" id="2316362"/>
    <lineage>
        <taxon>Eukaryota</taxon>
        <taxon>Fungi</taxon>
        <taxon>Dikarya</taxon>
        <taxon>Basidiomycota</taxon>
        <taxon>Agaricomycotina</taxon>
        <taxon>Agaricomycetes</taxon>
        <taxon>Agaricomycetidae</taxon>
        <taxon>Agaricales</taxon>
        <taxon>Agaricineae</taxon>
        <taxon>Psathyrellaceae</taxon>
        <taxon>Candolleomyces</taxon>
    </lineage>
</organism>
<proteinExistence type="predicted"/>
<comment type="caution">
    <text evidence="1">The sequence shown here is derived from an EMBL/GenBank/DDBJ whole genome shotgun (WGS) entry which is preliminary data.</text>
</comment>
<reference evidence="1 2" key="1">
    <citation type="submission" date="2019-01" db="EMBL/GenBank/DDBJ databases">
        <title>Draft genome sequence of Psathyrella aberdarensis IHI B618.</title>
        <authorList>
            <person name="Buettner E."/>
            <person name="Kellner H."/>
        </authorList>
    </citation>
    <scope>NUCLEOTIDE SEQUENCE [LARGE SCALE GENOMIC DNA]</scope>
    <source>
        <strain evidence="1 2">IHI B618</strain>
    </source>
</reference>
<accession>A0A4Q2D9S3</accession>
<sequence length="444" mass="49818">MPNIRRLVDSSDPFILRSLELLMGPTSDFATKKFVGLLNSNREKSSEIVDLALKVVDGSVIPITRTNFDDPSFKHAFERVFPGLSILARILTCFKQSRSSDVQNLEAQLYPRIIESWSKVAGWLMRLAINASQSPNAQDILGLCSEILDGVAHNASRDSNKLELLSLPITAHAVFLLLSQSPSSQQGRYIFVIGGSGECNIIQVFSSFVSTEVGRQNFILTLNSSNRKTRQRIIASLIERSSQMVAFPTGLGISRVSTIQGLSRLINGVSCLLEDDDILYSLSRLNFIQKYAASYASIAEEASRDRDRDPEFWNLLSLSTVTFLQELILKHAKNPYRSLVHALDGHLFPCVELCLLNLESHKIIEDVLDRFCAEVSKYFTSSETCRAWALSSQPHRRQEKLSQRYPGERYSIMAGFWNSLQDGLQLSKTDRLCPEPILNKCAFD</sequence>
<name>A0A4Q2D9S3_9AGAR</name>
<dbReference type="EMBL" id="SDEE01000605">
    <property type="protein sequence ID" value="RXW15055.1"/>
    <property type="molecule type" value="Genomic_DNA"/>
</dbReference>
<dbReference type="AlphaFoldDB" id="A0A4Q2D9S3"/>
<dbReference type="OrthoDB" id="3020649at2759"/>
<evidence type="ECO:0000313" key="2">
    <source>
        <dbReference type="Proteomes" id="UP000290288"/>
    </source>
</evidence>
<protein>
    <submittedName>
        <fullName evidence="1">Uncharacterized protein</fullName>
    </submittedName>
</protein>
<gene>
    <name evidence="1" type="ORF">EST38_g10798</name>
</gene>
<keyword evidence="2" id="KW-1185">Reference proteome</keyword>
<evidence type="ECO:0000313" key="1">
    <source>
        <dbReference type="EMBL" id="RXW15055.1"/>
    </source>
</evidence>